<gene>
    <name evidence="2" type="primary">LOC136079270</name>
</gene>
<proteinExistence type="predicted"/>
<evidence type="ECO:0000313" key="1">
    <source>
        <dbReference type="Proteomes" id="UP001652625"/>
    </source>
</evidence>
<name>A0ABM4BPL4_HYDVU</name>
<dbReference type="RefSeq" id="XP_065651069.1">
    <property type="nucleotide sequence ID" value="XM_065794997.1"/>
</dbReference>
<dbReference type="InterPro" id="IPR052560">
    <property type="entry name" value="RdDP_mobile_element"/>
</dbReference>
<protein>
    <submittedName>
        <fullName evidence="2">Uncharacterized protein LOC136079270</fullName>
    </submittedName>
</protein>
<dbReference type="PANTHER" id="PTHR36688">
    <property type="entry name" value="ENDO/EXONUCLEASE/PHOSPHATASE DOMAIN-CONTAINING PROTEIN"/>
    <property type="match status" value="1"/>
</dbReference>
<organism evidence="1 2">
    <name type="scientific">Hydra vulgaris</name>
    <name type="common">Hydra</name>
    <name type="synonym">Hydra attenuata</name>
    <dbReference type="NCBI Taxonomy" id="6087"/>
    <lineage>
        <taxon>Eukaryota</taxon>
        <taxon>Metazoa</taxon>
        <taxon>Cnidaria</taxon>
        <taxon>Hydrozoa</taxon>
        <taxon>Hydroidolina</taxon>
        <taxon>Anthoathecata</taxon>
        <taxon>Aplanulata</taxon>
        <taxon>Hydridae</taxon>
        <taxon>Hydra</taxon>
    </lineage>
</organism>
<reference evidence="2" key="1">
    <citation type="submission" date="2025-08" db="UniProtKB">
        <authorList>
            <consortium name="RefSeq"/>
        </authorList>
    </citation>
    <scope>IDENTIFICATION</scope>
</reference>
<keyword evidence="1" id="KW-1185">Reference proteome</keyword>
<dbReference type="Proteomes" id="UP001652625">
    <property type="component" value="Chromosome 04"/>
</dbReference>
<accession>A0ABM4BPL4</accession>
<dbReference type="GeneID" id="136079270"/>
<evidence type="ECO:0000313" key="2">
    <source>
        <dbReference type="RefSeq" id="XP_065651069.1"/>
    </source>
</evidence>
<dbReference type="PANTHER" id="PTHR36688:SF1">
    <property type="entry name" value="ENDONUCLEASE_EXONUCLEASE_PHOSPHATASE DOMAIN-CONTAINING PROTEIN"/>
    <property type="match status" value="1"/>
</dbReference>
<sequence length="131" mass="15060">MIYNKEAILKKLNKFFFDIGPMLADKIPKNTSNFEFYMKSTNISMKEVKLNISELRNAFNCLKNNKCAGIDKINVNVVKAVFDIIEPSLFYIFNLLLKSEIVPEKLKIAKIIPIFKSGDDTNMSNYRPISV</sequence>